<organism evidence="2 3">
    <name type="scientific">Mucilaginibacter corticis</name>
    <dbReference type="NCBI Taxonomy" id="2597670"/>
    <lineage>
        <taxon>Bacteria</taxon>
        <taxon>Pseudomonadati</taxon>
        <taxon>Bacteroidota</taxon>
        <taxon>Sphingobacteriia</taxon>
        <taxon>Sphingobacteriales</taxon>
        <taxon>Sphingobacteriaceae</taxon>
        <taxon>Mucilaginibacter</taxon>
    </lineage>
</organism>
<dbReference type="RefSeq" id="WP_144246556.1">
    <property type="nucleotide sequence ID" value="NZ_VLPK01000001.1"/>
</dbReference>
<evidence type="ECO:0000313" key="3">
    <source>
        <dbReference type="Proteomes" id="UP000318733"/>
    </source>
</evidence>
<proteinExistence type="predicted"/>
<name>A0A556MSR4_9SPHI</name>
<accession>A0A556MSR4</accession>
<keyword evidence="3" id="KW-1185">Reference proteome</keyword>
<comment type="caution">
    <text evidence="2">The sequence shown here is derived from an EMBL/GenBank/DDBJ whole genome shotgun (WGS) entry which is preliminary data.</text>
</comment>
<reference evidence="2 3" key="1">
    <citation type="submission" date="2019-07" db="EMBL/GenBank/DDBJ databases">
        <authorList>
            <person name="Huq M.A."/>
        </authorList>
    </citation>
    <scope>NUCLEOTIDE SEQUENCE [LARGE SCALE GENOMIC DNA]</scope>
    <source>
        <strain evidence="2 3">MAH-19</strain>
    </source>
</reference>
<evidence type="ECO:0000256" key="1">
    <source>
        <dbReference type="SAM" id="SignalP"/>
    </source>
</evidence>
<dbReference type="EMBL" id="VLPK01000001">
    <property type="protein sequence ID" value="TSJ42991.1"/>
    <property type="molecule type" value="Genomic_DNA"/>
</dbReference>
<dbReference type="AlphaFoldDB" id="A0A556MSR4"/>
<feature type="signal peptide" evidence="1">
    <location>
        <begin position="1"/>
        <end position="19"/>
    </location>
</feature>
<dbReference type="OrthoDB" id="10010681at2"/>
<dbReference type="Proteomes" id="UP000318733">
    <property type="component" value="Unassembled WGS sequence"/>
</dbReference>
<sequence>MKILVLTLVLVGGLLSANAQQLTISPKNKLSADKNIFKLDTTYNKLFKGDLTSPLTLAAVPAIEPNISRTTAINFYSNNMDNMPVARLNNTDAGMPIVKTDRTAYTMPVAGKSQPSIYYMQQPKEVIVQQNVRP</sequence>
<protein>
    <submittedName>
        <fullName evidence="2">Uncharacterized protein</fullName>
    </submittedName>
</protein>
<feature type="chain" id="PRO_5021827284" evidence="1">
    <location>
        <begin position="20"/>
        <end position="134"/>
    </location>
</feature>
<gene>
    <name evidence="2" type="ORF">FO440_02015</name>
</gene>
<keyword evidence="1" id="KW-0732">Signal</keyword>
<evidence type="ECO:0000313" key="2">
    <source>
        <dbReference type="EMBL" id="TSJ42991.1"/>
    </source>
</evidence>